<gene>
    <name evidence="1" type="ORF">ISN74_07785</name>
</gene>
<dbReference type="EMBL" id="CP064030">
    <property type="protein sequence ID" value="QRN55219.1"/>
    <property type="molecule type" value="Genomic_DNA"/>
</dbReference>
<protein>
    <recommendedName>
        <fullName evidence="3">DUF1566 domain-containing protein</fullName>
    </recommendedName>
</protein>
<organism evidence="1 2">
    <name type="scientific">Dyella caseinilytica</name>
    <dbReference type="NCBI Taxonomy" id="1849581"/>
    <lineage>
        <taxon>Bacteria</taxon>
        <taxon>Pseudomonadati</taxon>
        <taxon>Pseudomonadota</taxon>
        <taxon>Gammaproteobacteria</taxon>
        <taxon>Lysobacterales</taxon>
        <taxon>Rhodanobacteraceae</taxon>
        <taxon>Dyella</taxon>
    </lineage>
</organism>
<sequence length="294" mass="32432">MNAQISITPRDRLIEVVEWLEAKTPLKAGVAKFNMSHWIEENECGTSCCLAGTIVQFDQAARGKSTLTEGDVSEISDEAANEYCDIGDYAGDLCGLNPVEAQTLFTSYLQATPAEASETIRRFLDSGKLYWDRNGKVTGESDAIIRSRQLPTKNSVLLGADGKPLADGDTNVVAVLNTVTGTVRAWKLFGNKQFQHERAIATAQALPLLPGHTSWDLSSKADLEAILASSDEDVFDIEQYPDIIETWHWAKDIYGASSSVFAWSVDFNDRDVYCYYRNLHKRALAVCRPVPASQ</sequence>
<reference evidence="1 2" key="1">
    <citation type="submission" date="2020-10" db="EMBL/GenBank/DDBJ databases">
        <title>Phylogeny of dyella-like bacteria.</title>
        <authorList>
            <person name="Fu J."/>
        </authorList>
    </citation>
    <scope>NUCLEOTIDE SEQUENCE [LARGE SCALE GENOMIC DNA]</scope>
    <source>
        <strain evidence="1 2">DHOB09</strain>
    </source>
</reference>
<accession>A0ABX7GXN1</accession>
<evidence type="ECO:0008006" key="3">
    <source>
        <dbReference type="Google" id="ProtNLM"/>
    </source>
</evidence>
<dbReference type="Proteomes" id="UP000663181">
    <property type="component" value="Chromosome"/>
</dbReference>
<dbReference type="RefSeq" id="WP_188798787.1">
    <property type="nucleotide sequence ID" value="NZ_BMIZ01000001.1"/>
</dbReference>
<evidence type="ECO:0000313" key="1">
    <source>
        <dbReference type="EMBL" id="QRN55219.1"/>
    </source>
</evidence>
<keyword evidence="2" id="KW-1185">Reference proteome</keyword>
<evidence type="ECO:0000313" key="2">
    <source>
        <dbReference type="Proteomes" id="UP000663181"/>
    </source>
</evidence>
<proteinExistence type="predicted"/>
<name>A0ABX7GXN1_9GAMM</name>